<protein>
    <submittedName>
        <fullName evidence="2">5-bromo-4-chloroindolyl phosphate hydrolysis family protein</fullName>
    </submittedName>
</protein>
<evidence type="ECO:0000313" key="2">
    <source>
        <dbReference type="EMBL" id="MCH1624085.1"/>
    </source>
</evidence>
<dbReference type="RefSeq" id="WP_240252341.1">
    <property type="nucleotide sequence ID" value="NZ_JAKTTI010000002.1"/>
</dbReference>
<evidence type="ECO:0000256" key="1">
    <source>
        <dbReference type="SAM" id="Phobius"/>
    </source>
</evidence>
<dbReference type="Pfam" id="PF10112">
    <property type="entry name" value="Halogen_Hydrol"/>
    <property type="match status" value="1"/>
</dbReference>
<dbReference type="InterPro" id="IPR018770">
    <property type="entry name" value="ChloroindolylP_hydrolase"/>
</dbReference>
<comment type="caution">
    <text evidence="2">The sequence shown here is derived from an EMBL/GenBank/DDBJ whole genome shotgun (WGS) entry which is preliminary data.</text>
</comment>
<name>A0AAW5E3G4_9BACI</name>
<keyword evidence="1" id="KW-0472">Membrane</keyword>
<keyword evidence="1" id="KW-1133">Transmembrane helix</keyword>
<dbReference type="EMBL" id="JAKTTI010000002">
    <property type="protein sequence ID" value="MCH1624085.1"/>
    <property type="molecule type" value="Genomic_DNA"/>
</dbReference>
<gene>
    <name evidence="2" type="ORF">MJG50_01990</name>
</gene>
<feature type="transmembrane region" description="Helical" evidence="1">
    <location>
        <begin position="33"/>
        <end position="55"/>
    </location>
</feature>
<keyword evidence="3" id="KW-1185">Reference proteome</keyword>
<evidence type="ECO:0000313" key="3">
    <source>
        <dbReference type="Proteomes" id="UP001431131"/>
    </source>
</evidence>
<keyword evidence="1" id="KW-0812">Transmembrane</keyword>
<sequence>MNPFLSFIIKSMIAFPTMVTVWFVSFFPYDQTYLLSSTFAIIGGGVTYFFSSLYMNNRFLKKHRLTRKEYKYINKNLSESKKKLARLSKALFSIRHVPSIKQRIDLHRITKKIYRLAKSEPKRFYQAEPFFFSHLDSVVELTEKYALLSSQPRKSKEIEHSLHETRRVLEDLTHTIEKDLYKMLSNDIDELHFEIDVAKHTNKNMNDSQIINNNRR</sequence>
<dbReference type="AlphaFoldDB" id="A0AAW5E3G4"/>
<reference evidence="2" key="1">
    <citation type="submission" date="2022-02" db="EMBL/GenBank/DDBJ databases">
        <title>Fredinandcohnia quinoae sp. nov. isolated from Chenopodium quinoa seeds.</title>
        <authorList>
            <person name="Saati-Santamaria Z."/>
            <person name="Flores-Felix J.D."/>
            <person name="Igual J.M."/>
            <person name="Velazquez E."/>
            <person name="Garcia-Fraile P."/>
            <person name="Martinez-Molina E."/>
        </authorList>
    </citation>
    <scope>NUCLEOTIDE SEQUENCE</scope>
    <source>
        <strain evidence="2">SECRCQ15</strain>
    </source>
</reference>
<organism evidence="2 3">
    <name type="scientific">Fredinandcohnia quinoae</name>
    <dbReference type="NCBI Taxonomy" id="2918902"/>
    <lineage>
        <taxon>Bacteria</taxon>
        <taxon>Bacillati</taxon>
        <taxon>Bacillota</taxon>
        <taxon>Bacilli</taxon>
        <taxon>Bacillales</taxon>
        <taxon>Bacillaceae</taxon>
        <taxon>Fredinandcohnia</taxon>
    </lineage>
</organism>
<dbReference type="Proteomes" id="UP001431131">
    <property type="component" value="Unassembled WGS sequence"/>
</dbReference>
<proteinExistence type="predicted"/>
<feature type="transmembrane region" description="Helical" evidence="1">
    <location>
        <begin position="7"/>
        <end position="27"/>
    </location>
</feature>
<accession>A0AAW5E3G4</accession>